<name>A0A2P6NXC3_9EUKA</name>
<dbReference type="Gene3D" id="3.90.960.10">
    <property type="entry name" value="YbaK/aminoacyl-tRNA synthetase-associated domain"/>
    <property type="match status" value="1"/>
</dbReference>
<dbReference type="EMBL" id="MDYQ01000009">
    <property type="protein sequence ID" value="PRP88548.1"/>
    <property type="molecule type" value="Genomic_DNA"/>
</dbReference>
<feature type="domain" description="YbaK/aminoacyl-tRNA synthetase-associated" evidence="1">
    <location>
        <begin position="57"/>
        <end position="181"/>
    </location>
</feature>
<evidence type="ECO:0000313" key="3">
    <source>
        <dbReference type="Proteomes" id="UP000241769"/>
    </source>
</evidence>
<sequence length="212" mass="24129">MSAEEQKTKPDVQDVETHPVLDVCRSIGMTQLRMKRVRDDYYDLPLEQRAALLGAPSIHHLCKTILLENQKCINSDCSDPRNSRFYCIVLQYSTQLQSHKIFKFVRTLIDKAPQKNYHFRYAKEQDSDALTGYSHNAVTPFGLKTQIPIILSKHIMELDPPIFWLGGGEVDTKLEVSCEEFNQILKPYVTDVIIDAPAEGSDKSKEGQASNE</sequence>
<dbReference type="OrthoDB" id="1058301at2759"/>
<dbReference type="Pfam" id="PF04073">
    <property type="entry name" value="tRNA_edit"/>
    <property type="match status" value="1"/>
</dbReference>
<comment type="caution">
    <text evidence="2">The sequence shown here is derived from an EMBL/GenBank/DDBJ whole genome shotgun (WGS) entry which is preliminary data.</text>
</comment>
<accession>A0A2P6NXC3</accession>
<protein>
    <recommendedName>
        <fullName evidence="1">YbaK/aminoacyl-tRNA synthetase-associated domain-containing protein</fullName>
    </recommendedName>
</protein>
<dbReference type="InParanoid" id="A0A2P6NXC3"/>
<dbReference type="PANTHER" id="PTHR30411">
    <property type="entry name" value="CYTOPLASMIC PROTEIN"/>
    <property type="match status" value="1"/>
</dbReference>
<dbReference type="GO" id="GO:0002161">
    <property type="term" value="F:aminoacyl-tRNA deacylase activity"/>
    <property type="evidence" value="ECO:0007669"/>
    <property type="project" value="InterPro"/>
</dbReference>
<dbReference type="STRING" id="1890364.A0A2P6NXC3"/>
<evidence type="ECO:0000313" key="2">
    <source>
        <dbReference type="EMBL" id="PRP88548.1"/>
    </source>
</evidence>
<proteinExistence type="predicted"/>
<organism evidence="2 3">
    <name type="scientific">Planoprotostelium fungivorum</name>
    <dbReference type="NCBI Taxonomy" id="1890364"/>
    <lineage>
        <taxon>Eukaryota</taxon>
        <taxon>Amoebozoa</taxon>
        <taxon>Evosea</taxon>
        <taxon>Variosea</taxon>
        <taxon>Cavosteliida</taxon>
        <taxon>Cavosteliaceae</taxon>
        <taxon>Planoprotostelium</taxon>
    </lineage>
</organism>
<dbReference type="CDD" id="cd04332">
    <property type="entry name" value="YbaK_like"/>
    <property type="match status" value="1"/>
</dbReference>
<dbReference type="Proteomes" id="UP000241769">
    <property type="component" value="Unassembled WGS sequence"/>
</dbReference>
<dbReference type="AlphaFoldDB" id="A0A2P6NXC3"/>
<dbReference type="InterPro" id="IPR036754">
    <property type="entry name" value="YbaK/aa-tRNA-synt-asso_dom_sf"/>
</dbReference>
<evidence type="ECO:0000259" key="1">
    <source>
        <dbReference type="Pfam" id="PF04073"/>
    </source>
</evidence>
<dbReference type="PANTHER" id="PTHR30411:SF4">
    <property type="entry name" value="YBAK_AMINOACYL-TRNA SYNTHETASE-ASSOCIATED DOMAIN-CONTAINING PROTEIN"/>
    <property type="match status" value="1"/>
</dbReference>
<gene>
    <name evidence="2" type="ORF">PROFUN_02959</name>
</gene>
<keyword evidence="3" id="KW-1185">Reference proteome</keyword>
<dbReference type="SUPFAM" id="SSF55826">
    <property type="entry name" value="YbaK/ProRS associated domain"/>
    <property type="match status" value="1"/>
</dbReference>
<reference evidence="2 3" key="1">
    <citation type="journal article" date="2018" name="Genome Biol. Evol.">
        <title>Multiple Roots of Fruiting Body Formation in Amoebozoa.</title>
        <authorList>
            <person name="Hillmann F."/>
            <person name="Forbes G."/>
            <person name="Novohradska S."/>
            <person name="Ferling I."/>
            <person name="Riege K."/>
            <person name="Groth M."/>
            <person name="Westermann M."/>
            <person name="Marz M."/>
            <person name="Spaller T."/>
            <person name="Winckler T."/>
            <person name="Schaap P."/>
            <person name="Glockner G."/>
        </authorList>
    </citation>
    <scope>NUCLEOTIDE SEQUENCE [LARGE SCALE GENOMIC DNA]</scope>
    <source>
        <strain evidence="2 3">Jena</strain>
    </source>
</reference>
<dbReference type="InterPro" id="IPR007214">
    <property type="entry name" value="YbaK/aa-tRNA-synth-assoc-dom"/>
</dbReference>